<dbReference type="GeneID" id="113473456"/>
<protein>
    <submittedName>
        <fullName evidence="4">MTSS1-like protein</fullName>
    </submittedName>
</protein>
<dbReference type="InterPro" id="IPR027267">
    <property type="entry name" value="AH/BAR_dom_sf"/>
</dbReference>
<reference evidence="4" key="1">
    <citation type="submission" date="2025-08" db="UniProtKB">
        <authorList>
            <consortium name="RefSeq"/>
        </authorList>
    </citation>
    <scope>IDENTIFICATION</scope>
</reference>
<proteinExistence type="predicted"/>
<dbReference type="Proteomes" id="UP000079169">
    <property type="component" value="Unplaced"/>
</dbReference>
<dbReference type="PANTHER" id="PTHR15708:SF4">
    <property type="entry name" value="FI21477P1-RELATED"/>
    <property type="match status" value="1"/>
</dbReference>
<dbReference type="GO" id="GO:0015629">
    <property type="term" value="C:actin cytoskeleton"/>
    <property type="evidence" value="ECO:0007669"/>
    <property type="project" value="TreeGrafter"/>
</dbReference>
<feature type="non-terminal residue" evidence="4">
    <location>
        <position position="1"/>
    </location>
</feature>
<evidence type="ECO:0000313" key="3">
    <source>
        <dbReference type="Proteomes" id="UP000079169"/>
    </source>
</evidence>
<feature type="non-terminal residue" evidence="4">
    <location>
        <position position="78"/>
    </location>
</feature>
<evidence type="ECO:0000259" key="2">
    <source>
        <dbReference type="PROSITE" id="PS51338"/>
    </source>
</evidence>
<feature type="coiled-coil region" evidence="1">
    <location>
        <begin position="31"/>
        <end position="58"/>
    </location>
</feature>
<dbReference type="Gene3D" id="1.20.1270.60">
    <property type="entry name" value="Arfaptin homology (AH) domain/BAR domain"/>
    <property type="match status" value="1"/>
</dbReference>
<accession>A0A3Q0JKM5</accession>
<dbReference type="GO" id="GO:0007009">
    <property type="term" value="P:plasma membrane organization"/>
    <property type="evidence" value="ECO:0007669"/>
    <property type="project" value="InterPro"/>
</dbReference>
<keyword evidence="3" id="KW-1185">Reference proteome</keyword>
<dbReference type="GO" id="GO:0003779">
    <property type="term" value="F:actin binding"/>
    <property type="evidence" value="ECO:0007669"/>
    <property type="project" value="InterPro"/>
</dbReference>
<dbReference type="KEGG" id="dci:113473456"/>
<dbReference type="GO" id="GO:0030031">
    <property type="term" value="P:cell projection assembly"/>
    <property type="evidence" value="ECO:0007669"/>
    <property type="project" value="TreeGrafter"/>
</dbReference>
<dbReference type="InterPro" id="IPR013606">
    <property type="entry name" value="I-BAR_dom"/>
</dbReference>
<gene>
    <name evidence="4" type="primary">LOC113473456</name>
</gene>
<dbReference type="GO" id="GO:0009898">
    <property type="term" value="C:cytoplasmic side of plasma membrane"/>
    <property type="evidence" value="ECO:0007669"/>
    <property type="project" value="TreeGrafter"/>
</dbReference>
<keyword evidence="1" id="KW-0175">Coiled coil</keyword>
<dbReference type="Pfam" id="PF08397">
    <property type="entry name" value="IMD"/>
    <property type="match status" value="1"/>
</dbReference>
<dbReference type="PANTHER" id="PTHR15708">
    <property type="entry name" value="ACTIN BUNDLING/MISSING IN METASTASIS-RELATED"/>
    <property type="match status" value="1"/>
</dbReference>
<evidence type="ECO:0000256" key="1">
    <source>
        <dbReference type="SAM" id="Coils"/>
    </source>
</evidence>
<dbReference type="PaxDb" id="121845-A0A3Q0JKM5"/>
<dbReference type="RefSeq" id="XP_026688872.1">
    <property type="nucleotide sequence ID" value="XM_026833071.1"/>
</dbReference>
<dbReference type="PROSITE" id="PS51338">
    <property type="entry name" value="IMD"/>
    <property type="match status" value="1"/>
</dbReference>
<name>A0A3Q0JKM5_DIACI</name>
<dbReference type="InterPro" id="IPR030127">
    <property type="entry name" value="MTSS1/MTSS2"/>
</dbReference>
<dbReference type="AlphaFoldDB" id="A0A3Q0JKM5"/>
<feature type="domain" description="IMD" evidence="2">
    <location>
        <begin position="1"/>
        <end position="78"/>
    </location>
</feature>
<organism evidence="3 4">
    <name type="scientific">Diaphorina citri</name>
    <name type="common">Asian citrus psyllid</name>
    <dbReference type="NCBI Taxonomy" id="121845"/>
    <lineage>
        <taxon>Eukaryota</taxon>
        <taxon>Metazoa</taxon>
        <taxon>Ecdysozoa</taxon>
        <taxon>Arthropoda</taxon>
        <taxon>Hexapoda</taxon>
        <taxon>Insecta</taxon>
        <taxon>Pterygota</taxon>
        <taxon>Neoptera</taxon>
        <taxon>Paraneoptera</taxon>
        <taxon>Hemiptera</taxon>
        <taxon>Sternorrhyncha</taxon>
        <taxon>Psylloidea</taxon>
        <taxon>Psyllidae</taxon>
        <taxon>Diaphorininae</taxon>
        <taxon>Diaphorina</taxon>
    </lineage>
</organism>
<sequence length="78" mass="9001">YKKARSELKKRSTDTLRLQKKVGRKGVVGRNADLQKALQEVNERKAILEEAEKKALRAALIEERSRYCVFVTFLKPVV</sequence>
<evidence type="ECO:0000313" key="4">
    <source>
        <dbReference type="RefSeq" id="XP_026688872.1"/>
    </source>
</evidence>
<dbReference type="STRING" id="121845.A0A3Q0JKM5"/>
<dbReference type="SUPFAM" id="SSF103657">
    <property type="entry name" value="BAR/IMD domain-like"/>
    <property type="match status" value="1"/>
</dbReference>
<dbReference type="GO" id="GO:0005543">
    <property type="term" value="F:phospholipid binding"/>
    <property type="evidence" value="ECO:0007669"/>
    <property type="project" value="TreeGrafter"/>
</dbReference>